<gene>
    <name evidence="1" type="ORF">FNV43_RR16938</name>
</gene>
<name>A0A8K0ME01_9ROSA</name>
<evidence type="ECO:0000313" key="2">
    <source>
        <dbReference type="Proteomes" id="UP000796880"/>
    </source>
</evidence>
<dbReference type="AlphaFoldDB" id="A0A8K0ME01"/>
<comment type="caution">
    <text evidence="1">The sequence shown here is derived from an EMBL/GenBank/DDBJ whole genome shotgun (WGS) entry which is preliminary data.</text>
</comment>
<organism evidence="1 2">
    <name type="scientific">Rhamnella rubrinervis</name>
    <dbReference type="NCBI Taxonomy" id="2594499"/>
    <lineage>
        <taxon>Eukaryota</taxon>
        <taxon>Viridiplantae</taxon>
        <taxon>Streptophyta</taxon>
        <taxon>Embryophyta</taxon>
        <taxon>Tracheophyta</taxon>
        <taxon>Spermatophyta</taxon>
        <taxon>Magnoliopsida</taxon>
        <taxon>eudicotyledons</taxon>
        <taxon>Gunneridae</taxon>
        <taxon>Pentapetalae</taxon>
        <taxon>rosids</taxon>
        <taxon>fabids</taxon>
        <taxon>Rosales</taxon>
        <taxon>Rhamnaceae</taxon>
        <taxon>rhamnoid group</taxon>
        <taxon>Rhamneae</taxon>
        <taxon>Rhamnella</taxon>
    </lineage>
</organism>
<dbReference type="Proteomes" id="UP000796880">
    <property type="component" value="Unassembled WGS sequence"/>
</dbReference>
<keyword evidence="2" id="KW-1185">Reference proteome</keyword>
<evidence type="ECO:0000313" key="1">
    <source>
        <dbReference type="EMBL" id="KAF3443017.1"/>
    </source>
</evidence>
<dbReference type="EMBL" id="VOIH02000007">
    <property type="protein sequence ID" value="KAF3443017.1"/>
    <property type="molecule type" value="Genomic_DNA"/>
</dbReference>
<protein>
    <submittedName>
        <fullName evidence="1">Uncharacterized protein</fullName>
    </submittedName>
</protein>
<proteinExistence type="predicted"/>
<reference evidence="1" key="1">
    <citation type="submission" date="2020-03" db="EMBL/GenBank/DDBJ databases">
        <title>A high-quality chromosome-level genome assembly of a woody plant with both climbing and erect habits, Rhamnella rubrinervis.</title>
        <authorList>
            <person name="Lu Z."/>
            <person name="Yang Y."/>
            <person name="Zhu X."/>
            <person name="Sun Y."/>
        </authorList>
    </citation>
    <scope>NUCLEOTIDE SEQUENCE</scope>
    <source>
        <strain evidence="1">BYM</strain>
        <tissue evidence="1">Leaf</tissue>
    </source>
</reference>
<sequence>MRRDALLCFFVQDLSNLTALLMPRGLYVPLFQSSVNSGQIPHLFRSGSSKCKYRYQDFSGLESRPGRLPLSISVPFKGKSYSLFFSPHHRLGFLEQQIPFGAPYLPRRVPMGSINPAITSSLSTRLWSTKMAAGFVSLLMWLFELPSTGSSSSPEISLGRWSVSVATSTNRGLV</sequence>
<accession>A0A8K0ME01</accession>